<dbReference type="SMART" id="SM00740">
    <property type="entry name" value="PASTA"/>
    <property type="match status" value="3"/>
</dbReference>
<dbReference type="Pfam" id="PF03793">
    <property type="entry name" value="PASTA"/>
    <property type="match status" value="3"/>
</dbReference>
<feature type="compositionally biased region" description="Polar residues" evidence="11">
    <location>
        <begin position="640"/>
        <end position="673"/>
    </location>
</feature>
<sequence length="755" mass="80344">MNLRVPRILDHRYELGEILGSGGMATVYAAEDNRLGRQVAIKVLRPEHAENGVFRTRFRREAEAIASMNHPTVIAVFDTGTFSPVTEEKALEDPEATAPMPKVEPEHPEDDVEPVEEVDSDSVPYMVMERLNGNTLKDVLSEKGQLPIDDALSYAEGILDALQYSHERGIIHRDIKPGNVMVLDRTEEDEALGRPARIKVMDFGIARAMTETARPLTEAQTIMGTARYISPEQARGETADERSDLYAVGCLLYQMLAGRPPFDGSSSVEVMEQHMRDTAEPPSTFRPEISPALDALALRSLEKNRADRFQSAEDFSFALQNASHGISVDHAGNPAEDPTQAIGGVTGIAAGATAAGAGAAASRSADDANVANGDHAYTSSLNSPEDSAGSQDSEYTMHEGRTPQMEDSSVSGFFPSAQDEYTDEELYDYERHKALAARKRRRAAWKNVILGLIIFLLAATALGAWLYYQNELNKPVYVNVPAVENQSESDAENRLRNEGLKVKVSEDFSDKVESGNAIKTDPSKGTEVEKDSTVTLHVSKGPENLSLPDDLAGQSEAYVRSRLEELGLKAGRVETANNPTIQAGLVVGTHPNLGEQVKAGSTVNLVLSTGKVQVPDVVGKTRDEAVAELTGKDTLLSTEITTENSSQPAGTVVRQSAQGGTSIAQGSTVTITVSSGPRPTSTPSPSPSSSHGTSNGSGQGTNGSGSNNGSGNDRGNNGNGNNNANGNGNDKPGNSPSPSSSPSNASPSPSPSQPR</sequence>
<feature type="domain" description="PASTA" evidence="14">
    <location>
        <begin position="541"/>
        <end position="607"/>
    </location>
</feature>
<evidence type="ECO:0000256" key="9">
    <source>
        <dbReference type="ARBA" id="ARBA00048679"/>
    </source>
</evidence>
<dbReference type="GO" id="GO:0005524">
    <property type="term" value="F:ATP binding"/>
    <property type="evidence" value="ECO:0007669"/>
    <property type="project" value="UniProtKB-UniRule"/>
</dbReference>
<evidence type="ECO:0000256" key="12">
    <source>
        <dbReference type="SAM" id="Phobius"/>
    </source>
</evidence>
<feature type="compositionally biased region" description="Polar residues" evidence="11">
    <location>
        <begin position="377"/>
        <end position="394"/>
    </location>
</feature>
<dbReference type="InterPro" id="IPR011009">
    <property type="entry name" value="Kinase-like_dom_sf"/>
</dbReference>
<evidence type="ECO:0000256" key="6">
    <source>
        <dbReference type="ARBA" id="ARBA00022777"/>
    </source>
</evidence>
<evidence type="ECO:0000313" key="15">
    <source>
        <dbReference type="EMBL" id="MUN55365.1"/>
    </source>
</evidence>
<dbReference type="InterPro" id="IPR005543">
    <property type="entry name" value="PASTA_dom"/>
</dbReference>
<dbReference type="Gene3D" id="1.10.510.10">
    <property type="entry name" value="Transferase(Phosphotransferase) domain 1"/>
    <property type="match status" value="1"/>
</dbReference>
<keyword evidence="6 15" id="KW-0418">Kinase</keyword>
<evidence type="ECO:0000256" key="10">
    <source>
        <dbReference type="PROSITE-ProRule" id="PRU10141"/>
    </source>
</evidence>
<keyword evidence="3" id="KW-0808">Transferase</keyword>
<feature type="binding site" evidence="10">
    <location>
        <position position="42"/>
    </location>
    <ligand>
        <name>ATP</name>
        <dbReference type="ChEBI" id="CHEBI:30616"/>
    </ligand>
</feature>
<evidence type="ECO:0000313" key="16">
    <source>
        <dbReference type="Proteomes" id="UP000462152"/>
    </source>
</evidence>
<dbReference type="InterPro" id="IPR000719">
    <property type="entry name" value="Prot_kinase_dom"/>
</dbReference>
<dbReference type="AlphaFoldDB" id="A0A7K1LJJ5"/>
<dbReference type="GO" id="GO:0004674">
    <property type="term" value="F:protein serine/threonine kinase activity"/>
    <property type="evidence" value="ECO:0007669"/>
    <property type="project" value="UniProtKB-KW"/>
</dbReference>
<organism evidence="15 16">
    <name type="scientific">Rothia koreensis</name>
    <dbReference type="NCBI Taxonomy" id="592378"/>
    <lineage>
        <taxon>Bacteria</taxon>
        <taxon>Bacillati</taxon>
        <taxon>Actinomycetota</taxon>
        <taxon>Actinomycetes</taxon>
        <taxon>Micrococcales</taxon>
        <taxon>Micrococcaceae</taxon>
        <taxon>Rothia</taxon>
    </lineage>
</organism>
<evidence type="ECO:0000259" key="13">
    <source>
        <dbReference type="PROSITE" id="PS50011"/>
    </source>
</evidence>
<evidence type="ECO:0000259" key="14">
    <source>
        <dbReference type="PROSITE" id="PS51178"/>
    </source>
</evidence>
<dbReference type="RefSeq" id="WP_129315935.1">
    <property type="nucleotide sequence ID" value="NZ_NOIQ01000014.1"/>
</dbReference>
<evidence type="ECO:0000256" key="7">
    <source>
        <dbReference type="ARBA" id="ARBA00022840"/>
    </source>
</evidence>
<evidence type="ECO:0000256" key="4">
    <source>
        <dbReference type="ARBA" id="ARBA00022737"/>
    </source>
</evidence>
<dbReference type="CDD" id="cd06577">
    <property type="entry name" value="PASTA_pknB"/>
    <property type="match status" value="3"/>
</dbReference>
<keyword evidence="12" id="KW-0812">Transmembrane</keyword>
<dbReference type="Gene3D" id="3.30.10.20">
    <property type="match status" value="3"/>
</dbReference>
<keyword evidence="7 10" id="KW-0067">ATP-binding</keyword>
<dbReference type="PROSITE" id="PS50011">
    <property type="entry name" value="PROTEIN_KINASE_DOM"/>
    <property type="match status" value="1"/>
</dbReference>
<feature type="compositionally biased region" description="Acidic residues" evidence="11">
    <location>
        <begin position="107"/>
        <end position="119"/>
    </location>
</feature>
<dbReference type="Proteomes" id="UP000462152">
    <property type="component" value="Unassembled WGS sequence"/>
</dbReference>
<dbReference type="NCBIfam" id="NF033483">
    <property type="entry name" value="PknB_PASTA_kin"/>
    <property type="match status" value="1"/>
</dbReference>
<dbReference type="SMART" id="SM00220">
    <property type="entry name" value="S_TKc"/>
    <property type="match status" value="1"/>
</dbReference>
<dbReference type="EMBL" id="WOGT01000005">
    <property type="protein sequence ID" value="MUN55365.1"/>
    <property type="molecule type" value="Genomic_DNA"/>
</dbReference>
<comment type="catalytic activity">
    <reaction evidence="8">
        <text>L-threonyl-[protein] + ATP = O-phospho-L-threonyl-[protein] + ADP + H(+)</text>
        <dbReference type="Rhea" id="RHEA:46608"/>
        <dbReference type="Rhea" id="RHEA-COMP:11060"/>
        <dbReference type="Rhea" id="RHEA-COMP:11605"/>
        <dbReference type="ChEBI" id="CHEBI:15378"/>
        <dbReference type="ChEBI" id="CHEBI:30013"/>
        <dbReference type="ChEBI" id="CHEBI:30616"/>
        <dbReference type="ChEBI" id="CHEBI:61977"/>
        <dbReference type="ChEBI" id="CHEBI:456216"/>
        <dbReference type="EC" id="2.7.11.1"/>
    </reaction>
</comment>
<name>A0A7K1LJJ5_9MICC</name>
<dbReference type="PROSITE" id="PS00108">
    <property type="entry name" value="PROTEIN_KINASE_ST"/>
    <property type="match status" value="1"/>
</dbReference>
<evidence type="ECO:0000256" key="5">
    <source>
        <dbReference type="ARBA" id="ARBA00022741"/>
    </source>
</evidence>
<feature type="domain" description="Protein kinase" evidence="13">
    <location>
        <begin position="13"/>
        <end position="327"/>
    </location>
</feature>
<gene>
    <name evidence="15" type="primary">pknB</name>
    <name evidence="15" type="ORF">GMA10_09110</name>
</gene>
<feature type="region of interest" description="Disordered" evidence="11">
    <location>
        <begin position="371"/>
        <end position="415"/>
    </location>
</feature>
<protein>
    <recommendedName>
        <fullName evidence="1">non-specific serine/threonine protein kinase</fullName>
        <ecNumber evidence="1">2.7.11.1</ecNumber>
    </recommendedName>
</protein>
<proteinExistence type="predicted"/>
<feature type="region of interest" description="Disordered" evidence="11">
    <location>
        <begin position="89"/>
        <end position="119"/>
    </location>
</feature>
<accession>A0A7K1LJJ5</accession>
<dbReference type="FunFam" id="3.30.200.20:FF:000035">
    <property type="entry name" value="Serine/threonine protein kinase Stk1"/>
    <property type="match status" value="1"/>
</dbReference>
<dbReference type="EC" id="2.7.11.1" evidence="1"/>
<evidence type="ECO:0000256" key="8">
    <source>
        <dbReference type="ARBA" id="ARBA00047899"/>
    </source>
</evidence>
<evidence type="ECO:0000256" key="2">
    <source>
        <dbReference type="ARBA" id="ARBA00022527"/>
    </source>
</evidence>
<dbReference type="Pfam" id="PF00069">
    <property type="entry name" value="Pkinase"/>
    <property type="match status" value="1"/>
</dbReference>
<comment type="caution">
    <text evidence="15">The sequence shown here is derived from an EMBL/GenBank/DDBJ whole genome shotgun (WGS) entry which is preliminary data.</text>
</comment>
<evidence type="ECO:0000256" key="3">
    <source>
        <dbReference type="ARBA" id="ARBA00022679"/>
    </source>
</evidence>
<keyword evidence="4" id="KW-0677">Repeat</keyword>
<feature type="domain" description="PASTA" evidence="14">
    <location>
        <begin position="474"/>
        <end position="540"/>
    </location>
</feature>
<dbReference type="InterPro" id="IPR008271">
    <property type="entry name" value="Ser/Thr_kinase_AS"/>
</dbReference>
<keyword evidence="12" id="KW-1133">Transmembrane helix</keyword>
<feature type="transmembrane region" description="Helical" evidence="12">
    <location>
        <begin position="448"/>
        <end position="468"/>
    </location>
</feature>
<evidence type="ECO:0000256" key="11">
    <source>
        <dbReference type="SAM" id="MobiDB-lite"/>
    </source>
</evidence>
<dbReference type="PROSITE" id="PS00107">
    <property type="entry name" value="PROTEIN_KINASE_ATP"/>
    <property type="match status" value="1"/>
</dbReference>
<feature type="domain" description="PASTA" evidence="14">
    <location>
        <begin position="608"/>
        <end position="675"/>
    </location>
</feature>
<dbReference type="PROSITE" id="PS51178">
    <property type="entry name" value="PASTA"/>
    <property type="match status" value="3"/>
</dbReference>
<keyword evidence="12" id="KW-0472">Membrane</keyword>
<dbReference type="InterPro" id="IPR017441">
    <property type="entry name" value="Protein_kinase_ATP_BS"/>
</dbReference>
<dbReference type="FunFam" id="1.10.510.10:FF:000021">
    <property type="entry name" value="Serine/threonine protein kinase"/>
    <property type="match status" value="1"/>
</dbReference>
<reference evidence="15 16" key="1">
    <citation type="submission" date="2019-12" db="EMBL/GenBank/DDBJ databases">
        <authorList>
            <person name="Li J."/>
            <person name="Shi Y."/>
            <person name="Xu G."/>
            <person name="Xiao D."/>
            <person name="Ran X."/>
        </authorList>
    </citation>
    <scope>NUCLEOTIDE SEQUENCE [LARGE SCALE GENOMIC DNA]</scope>
    <source>
        <strain evidence="15 16">JCM 15915</strain>
    </source>
</reference>
<dbReference type="SUPFAM" id="SSF56112">
    <property type="entry name" value="Protein kinase-like (PK-like)"/>
    <property type="match status" value="1"/>
</dbReference>
<comment type="catalytic activity">
    <reaction evidence="9">
        <text>L-seryl-[protein] + ATP = O-phospho-L-seryl-[protein] + ADP + H(+)</text>
        <dbReference type="Rhea" id="RHEA:17989"/>
        <dbReference type="Rhea" id="RHEA-COMP:9863"/>
        <dbReference type="Rhea" id="RHEA-COMP:11604"/>
        <dbReference type="ChEBI" id="CHEBI:15378"/>
        <dbReference type="ChEBI" id="CHEBI:29999"/>
        <dbReference type="ChEBI" id="CHEBI:30616"/>
        <dbReference type="ChEBI" id="CHEBI:83421"/>
        <dbReference type="ChEBI" id="CHEBI:456216"/>
        <dbReference type="EC" id="2.7.11.1"/>
    </reaction>
</comment>
<dbReference type="PANTHER" id="PTHR43289">
    <property type="entry name" value="MITOGEN-ACTIVATED PROTEIN KINASE KINASE KINASE 20-RELATED"/>
    <property type="match status" value="1"/>
</dbReference>
<dbReference type="CDD" id="cd14014">
    <property type="entry name" value="STKc_PknB_like"/>
    <property type="match status" value="1"/>
</dbReference>
<keyword evidence="16" id="KW-1185">Reference proteome</keyword>
<dbReference type="PANTHER" id="PTHR43289:SF6">
    <property type="entry name" value="SERINE_THREONINE-PROTEIN KINASE NEKL-3"/>
    <property type="match status" value="1"/>
</dbReference>
<keyword evidence="5 10" id="KW-0547">Nucleotide-binding</keyword>
<feature type="compositionally biased region" description="Low complexity" evidence="11">
    <location>
        <begin position="709"/>
        <end position="747"/>
    </location>
</feature>
<evidence type="ECO:0000256" key="1">
    <source>
        <dbReference type="ARBA" id="ARBA00012513"/>
    </source>
</evidence>
<dbReference type="Gene3D" id="3.30.200.20">
    <property type="entry name" value="Phosphorylase Kinase, domain 1"/>
    <property type="match status" value="1"/>
</dbReference>
<feature type="region of interest" description="Disordered" evidence="11">
    <location>
        <begin position="640"/>
        <end position="755"/>
    </location>
</feature>
<keyword evidence="2" id="KW-0723">Serine/threonine-protein kinase</keyword>
<feature type="compositionally biased region" description="Gly residues" evidence="11">
    <location>
        <begin position="695"/>
        <end position="708"/>
    </location>
</feature>
<dbReference type="OrthoDB" id="9762169at2"/>
<dbReference type="GO" id="GO:0045717">
    <property type="term" value="P:negative regulation of fatty acid biosynthetic process"/>
    <property type="evidence" value="ECO:0007669"/>
    <property type="project" value="UniProtKB-ARBA"/>
</dbReference>